<sequence>MRLDPGPIRCLQPGPAPRVPSPAGTWPQHSRPAGPSRCAGPDTQRYCASAITWPLSDLTADQASVGRAQMPPTRCLSPLGSQMTPQGPPAGHATQETERLPEPQAASRSLVPLSRARGMHHKRPTPGPATGTESGTRGFGGPQRESSARSAALPGEMHEKDPKPGRASRGDSHLAGRPGHAPQNI</sequence>
<name>A0AAV7UY56_PLEWA</name>
<proteinExistence type="predicted"/>
<evidence type="ECO:0000313" key="2">
    <source>
        <dbReference type="EMBL" id="KAJ1193452.1"/>
    </source>
</evidence>
<gene>
    <name evidence="2" type="ORF">NDU88_002750</name>
</gene>
<protein>
    <submittedName>
        <fullName evidence="2">Uncharacterized protein</fullName>
    </submittedName>
</protein>
<evidence type="ECO:0000313" key="3">
    <source>
        <dbReference type="Proteomes" id="UP001066276"/>
    </source>
</evidence>
<keyword evidence="3" id="KW-1185">Reference proteome</keyword>
<reference evidence="2" key="1">
    <citation type="journal article" date="2022" name="bioRxiv">
        <title>Sequencing and chromosome-scale assembly of the giantPleurodeles waltlgenome.</title>
        <authorList>
            <person name="Brown T."/>
            <person name="Elewa A."/>
            <person name="Iarovenko S."/>
            <person name="Subramanian E."/>
            <person name="Araus A.J."/>
            <person name="Petzold A."/>
            <person name="Susuki M."/>
            <person name="Suzuki K.-i.T."/>
            <person name="Hayashi T."/>
            <person name="Toyoda A."/>
            <person name="Oliveira C."/>
            <person name="Osipova E."/>
            <person name="Leigh N.D."/>
            <person name="Simon A."/>
            <person name="Yun M.H."/>
        </authorList>
    </citation>
    <scope>NUCLEOTIDE SEQUENCE</scope>
    <source>
        <strain evidence="2">20211129_DDA</strain>
        <tissue evidence="2">Liver</tissue>
    </source>
</reference>
<accession>A0AAV7UY56</accession>
<comment type="caution">
    <text evidence="2">The sequence shown here is derived from an EMBL/GenBank/DDBJ whole genome shotgun (WGS) entry which is preliminary data.</text>
</comment>
<evidence type="ECO:0000256" key="1">
    <source>
        <dbReference type="SAM" id="MobiDB-lite"/>
    </source>
</evidence>
<organism evidence="2 3">
    <name type="scientific">Pleurodeles waltl</name>
    <name type="common">Iberian ribbed newt</name>
    <dbReference type="NCBI Taxonomy" id="8319"/>
    <lineage>
        <taxon>Eukaryota</taxon>
        <taxon>Metazoa</taxon>
        <taxon>Chordata</taxon>
        <taxon>Craniata</taxon>
        <taxon>Vertebrata</taxon>
        <taxon>Euteleostomi</taxon>
        <taxon>Amphibia</taxon>
        <taxon>Batrachia</taxon>
        <taxon>Caudata</taxon>
        <taxon>Salamandroidea</taxon>
        <taxon>Salamandridae</taxon>
        <taxon>Pleurodelinae</taxon>
        <taxon>Pleurodeles</taxon>
    </lineage>
</organism>
<feature type="region of interest" description="Disordered" evidence="1">
    <location>
        <begin position="1"/>
        <end position="42"/>
    </location>
</feature>
<dbReference type="Proteomes" id="UP001066276">
    <property type="component" value="Chromosome 2_2"/>
</dbReference>
<dbReference type="AlphaFoldDB" id="A0AAV7UY56"/>
<feature type="compositionally biased region" description="Basic and acidic residues" evidence="1">
    <location>
        <begin position="156"/>
        <end position="174"/>
    </location>
</feature>
<feature type="region of interest" description="Disordered" evidence="1">
    <location>
        <begin position="69"/>
        <end position="185"/>
    </location>
</feature>
<dbReference type="EMBL" id="JANPWB010000004">
    <property type="protein sequence ID" value="KAJ1193452.1"/>
    <property type="molecule type" value="Genomic_DNA"/>
</dbReference>